<comment type="pathway">
    <text evidence="1">Cofactor biosynthesis; thiamine diphosphate biosynthesis.</text>
</comment>
<dbReference type="GO" id="GO:0009229">
    <property type="term" value="P:thiamine diphosphate biosynthetic process"/>
    <property type="evidence" value="ECO:0007669"/>
    <property type="project" value="UniProtKB-UniPathway"/>
</dbReference>
<dbReference type="AlphaFoldDB" id="A0A1G7HR40"/>
<comment type="catalytic activity">
    <reaction evidence="1">
        <text>4-amino-5-aminomethyl-2-methylpyrimidine + H2O = 4-amino-5-hydroxymethyl-2-methylpyrimidine + NH4(+)</text>
        <dbReference type="Rhea" id="RHEA:31799"/>
        <dbReference type="ChEBI" id="CHEBI:15377"/>
        <dbReference type="ChEBI" id="CHEBI:16892"/>
        <dbReference type="ChEBI" id="CHEBI:28938"/>
        <dbReference type="ChEBI" id="CHEBI:63416"/>
        <dbReference type="EC" id="3.5.99.2"/>
    </reaction>
</comment>
<dbReference type="EC" id="3.5.99.2" evidence="1"/>
<dbReference type="InterPro" id="IPR016084">
    <property type="entry name" value="Haem_Oase-like_multi-hlx"/>
</dbReference>
<dbReference type="RefSeq" id="WP_090151333.1">
    <property type="nucleotide sequence ID" value="NZ_FNAN01000008.1"/>
</dbReference>
<keyword evidence="4" id="KW-1185">Reference proteome</keyword>
<dbReference type="EMBL" id="FNAN01000008">
    <property type="protein sequence ID" value="SDF02892.1"/>
    <property type="molecule type" value="Genomic_DNA"/>
</dbReference>
<evidence type="ECO:0000259" key="2">
    <source>
        <dbReference type="Pfam" id="PF03070"/>
    </source>
</evidence>
<protein>
    <recommendedName>
        <fullName evidence="1">Aminopyrimidine aminohydrolase</fullName>
        <ecNumber evidence="1">3.5.99.2</ecNumber>
    </recommendedName>
</protein>
<dbReference type="NCBIfam" id="TIGR04306">
    <property type="entry name" value="salvage_TenA"/>
    <property type="match status" value="1"/>
</dbReference>
<keyword evidence="1" id="KW-0784">Thiamine biosynthesis</keyword>
<dbReference type="Pfam" id="PF03070">
    <property type="entry name" value="TENA_THI-4"/>
    <property type="match status" value="1"/>
</dbReference>
<dbReference type="InterPro" id="IPR004305">
    <property type="entry name" value="Thiaminase-2/PQQC"/>
</dbReference>
<dbReference type="OrthoDB" id="34166at2"/>
<evidence type="ECO:0000313" key="3">
    <source>
        <dbReference type="EMBL" id="SDF02892.1"/>
    </source>
</evidence>
<dbReference type="SUPFAM" id="SSF48613">
    <property type="entry name" value="Heme oxygenase-like"/>
    <property type="match status" value="1"/>
</dbReference>
<keyword evidence="1" id="KW-0378">Hydrolase</keyword>
<dbReference type="UniPathway" id="UPA00060"/>
<comment type="catalytic activity">
    <reaction evidence="1">
        <text>thiamine + H2O = 5-(2-hydroxyethyl)-4-methylthiazole + 4-amino-5-hydroxymethyl-2-methylpyrimidine + H(+)</text>
        <dbReference type="Rhea" id="RHEA:17509"/>
        <dbReference type="ChEBI" id="CHEBI:15377"/>
        <dbReference type="ChEBI" id="CHEBI:15378"/>
        <dbReference type="ChEBI" id="CHEBI:16892"/>
        <dbReference type="ChEBI" id="CHEBI:17957"/>
        <dbReference type="ChEBI" id="CHEBI:18385"/>
        <dbReference type="EC" id="3.5.99.2"/>
    </reaction>
</comment>
<evidence type="ECO:0000313" key="4">
    <source>
        <dbReference type="Proteomes" id="UP000198748"/>
    </source>
</evidence>
<dbReference type="GO" id="GO:0050334">
    <property type="term" value="F:thiaminase activity"/>
    <property type="evidence" value="ECO:0007669"/>
    <property type="project" value="UniProtKB-EC"/>
</dbReference>
<organism evidence="3 4">
    <name type="scientific">Dyadobacter soli</name>
    <dbReference type="NCBI Taxonomy" id="659014"/>
    <lineage>
        <taxon>Bacteria</taxon>
        <taxon>Pseudomonadati</taxon>
        <taxon>Bacteroidota</taxon>
        <taxon>Cytophagia</taxon>
        <taxon>Cytophagales</taxon>
        <taxon>Spirosomataceae</taxon>
        <taxon>Dyadobacter</taxon>
    </lineage>
</organism>
<dbReference type="Gene3D" id="1.20.910.10">
    <property type="entry name" value="Heme oxygenase-like"/>
    <property type="match status" value="1"/>
</dbReference>
<proteinExistence type="inferred from homology"/>
<comment type="function">
    <text evidence="1">Catalyzes an amino-pyrimidine hydrolysis reaction at the C5' of the pyrimidine moiety of thiamine compounds, a reaction that is part of a thiamine salvage pathway.</text>
</comment>
<dbReference type="PANTHER" id="PTHR43198">
    <property type="entry name" value="BIFUNCTIONAL TH2 PROTEIN"/>
    <property type="match status" value="1"/>
</dbReference>
<dbReference type="CDD" id="cd19365">
    <property type="entry name" value="TenA_C-like"/>
    <property type="match status" value="1"/>
</dbReference>
<name>A0A1G7HR40_9BACT</name>
<dbReference type="InterPro" id="IPR050967">
    <property type="entry name" value="Thiamine_Salvage_TenA"/>
</dbReference>
<gene>
    <name evidence="3" type="ORF">SAMN04487996_108238</name>
</gene>
<feature type="domain" description="Thiaminase-2/PQQC" evidence="2">
    <location>
        <begin position="8"/>
        <end position="210"/>
    </location>
</feature>
<comment type="similarity">
    <text evidence="1">Belongs to the TenA family.</text>
</comment>
<accession>A0A1G7HR40</accession>
<reference evidence="4" key="1">
    <citation type="submission" date="2016-10" db="EMBL/GenBank/DDBJ databases">
        <authorList>
            <person name="Varghese N."/>
            <person name="Submissions S."/>
        </authorList>
    </citation>
    <scope>NUCLEOTIDE SEQUENCE [LARGE SCALE GENOMIC DNA]</scope>
    <source>
        <strain evidence="4">DSM 25329</strain>
    </source>
</reference>
<dbReference type="GO" id="GO:0005829">
    <property type="term" value="C:cytosol"/>
    <property type="evidence" value="ECO:0007669"/>
    <property type="project" value="TreeGrafter"/>
</dbReference>
<dbReference type="InterPro" id="IPR027574">
    <property type="entry name" value="Thiaminase_II"/>
</dbReference>
<dbReference type="GO" id="GO:0009228">
    <property type="term" value="P:thiamine biosynthetic process"/>
    <property type="evidence" value="ECO:0007669"/>
    <property type="project" value="UniProtKB-KW"/>
</dbReference>
<evidence type="ECO:0000256" key="1">
    <source>
        <dbReference type="RuleBase" id="RU363093"/>
    </source>
</evidence>
<sequence length="216" mass="24881">MKFTDLLWAEALPIFEKIKQHPFNQELKEGTLPLEKFKFYIYQDSLYLADFARALAVAGTKAGNSHELLDFLQFAQNAILVERALHLGYFKEYVIDYQSGKAPGCFAYTNYLMATSAFESYEVTVAALLPCFWIYKQVGDYIYANQATPNPYQNWINAYAGEDFAHSVQKALDICDQLAENASEVTRAKMIEAYITASRLEYVFWDSAYRLEEWKV</sequence>
<dbReference type="STRING" id="659014.SAMN04487996_108238"/>
<dbReference type="PANTHER" id="PTHR43198:SF2">
    <property type="entry name" value="SI:CH1073-67J19.1-RELATED"/>
    <property type="match status" value="1"/>
</dbReference>
<dbReference type="Proteomes" id="UP000198748">
    <property type="component" value="Unassembled WGS sequence"/>
</dbReference>